<dbReference type="AlphaFoldDB" id="A0A7G5XDR9"/>
<accession>A0A7G5XDR9</accession>
<organism evidence="1 2">
    <name type="scientific">Lacibacter sediminis</name>
    <dbReference type="NCBI Taxonomy" id="2760713"/>
    <lineage>
        <taxon>Bacteria</taxon>
        <taxon>Pseudomonadati</taxon>
        <taxon>Bacteroidota</taxon>
        <taxon>Chitinophagia</taxon>
        <taxon>Chitinophagales</taxon>
        <taxon>Chitinophagaceae</taxon>
        <taxon>Lacibacter</taxon>
    </lineage>
</organism>
<reference evidence="2" key="1">
    <citation type="submission" date="2020-08" db="EMBL/GenBank/DDBJ databases">
        <title>Lacibacter sp. S13-6-6 genome sequencing.</title>
        <authorList>
            <person name="Jin L."/>
        </authorList>
    </citation>
    <scope>NUCLEOTIDE SEQUENCE [LARGE SCALE GENOMIC DNA]</scope>
    <source>
        <strain evidence="2">S13-6-6</strain>
    </source>
</reference>
<protein>
    <submittedName>
        <fullName evidence="1">Uncharacterized protein</fullName>
    </submittedName>
</protein>
<evidence type="ECO:0000313" key="2">
    <source>
        <dbReference type="Proteomes" id="UP000515344"/>
    </source>
</evidence>
<dbReference type="Proteomes" id="UP000515344">
    <property type="component" value="Chromosome"/>
</dbReference>
<evidence type="ECO:0000313" key="1">
    <source>
        <dbReference type="EMBL" id="QNA43622.1"/>
    </source>
</evidence>
<dbReference type="KEGG" id="lacs:H4075_16255"/>
<gene>
    <name evidence="1" type="ORF">H4075_16255</name>
</gene>
<dbReference type="EMBL" id="CP060007">
    <property type="protein sequence ID" value="QNA43622.1"/>
    <property type="molecule type" value="Genomic_DNA"/>
</dbReference>
<keyword evidence="2" id="KW-1185">Reference proteome</keyword>
<name>A0A7G5XDR9_9BACT</name>
<sequence length="96" mass="10627">MNNLIHIAATLDQPDLLENMIEQLAYRRYDLGFGHQKVPVDSEALETSSSSIYLSGTVALTEGVEQLNIPFITNFLFTCVKGADGIYKLTWSTSLS</sequence>
<dbReference type="RefSeq" id="WP_182801884.1">
    <property type="nucleotide sequence ID" value="NZ_CP060007.1"/>
</dbReference>
<proteinExistence type="predicted"/>